<dbReference type="Gene3D" id="1.20.59.10">
    <property type="entry name" value="Chorismate mutase"/>
    <property type="match status" value="1"/>
</dbReference>
<dbReference type="GO" id="GO:0009697">
    <property type="term" value="P:salicylic acid biosynthetic process"/>
    <property type="evidence" value="ECO:0007669"/>
    <property type="project" value="TreeGrafter"/>
</dbReference>
<proteinExistence type="predicted"/>
<dbReference type="PANTHER" id="PTHR38041">
    <property type="entry name" value="CHORISMATE MUTASE"/>
    <property type="match status" value="1"/>
</dbReference>
<sequence length="99" mass="11527">MGNIDDWRAEIDAIDEQLVRLLNERARLAIEIGVLKRAIGLPIHDHERERRVIARVCQINRGPLDEAAMIKIFKRIIRESRRTAIQRVAADEAHRETVR</sequence>
<evidence type="ECO:0000256" key="3">
    <source>
        <dbReference type="SAM" id="Coils"/>
    </source>
</evidence>
<dbReference type="InterPro" id="IPR036263">
    <property type="entry name" value="Chorismate_II_sf"/>
</dbReference>
<dbReference type="OrthoDB" id="9802281at2"/>
<dbReference type="SUPFAM" id="SSF48600">
    <property type="entry name" value="Chorismate mutase II"/>
    <property type="match status" value="1"/>
</dbReference>
<dbReference type="InterPro" id="IPR051331">
    <property type="entry name" value="Chorismate_mutase-related"/>
</dbReference>
<dbReference type="SMART" id="SM00830">
    <property type="entry name" value="CM_2"/>
    <property type="match status" value="1"/>
</dbReference>
<reference evidence="5 6" key="1">
    <citation type="submission" date="2013-12" db="EMBL/GenBank/DDBJ databases">
        <authorList>
            <person name="Stott M."/>
        </authorList>
    </citation>
    <scope>NUCLEOTIDE SEQUENCE [LARGE SCALE GENOMIC DNA]</scope>
    <source>
        <strain evidence="5 6">K22</strain>
    </source>
</reference>
<feature type="coiled-coil region" evidence="3">
    <location>
        <begin position="4"/>
        <end position="31"/>
    </location>
</feature>
<keyword evidence="2 5" id="KW-0413">Isomerase</keyword>
<protein>
    <recommendedName>
        <fullName evidence="1">chorismate mutase</fullName>
        <ecNumber evidence="1">5.4.99.5</ecNumber>
    </recommendedName>
</protein>
<dbReference type="GO" id="GO:0046417">
    <property type="term" value="P:chorismate metabolic process"/>
    <property type="evidence" value="ECO:0007669"/>
    <property type="project" value="InterPro"/>
</dbReference>
<evidence type="ECO:0000256" key="1">
    <source>
        <dbReference type="ARBA" id="ARBA00012404"/>
    </source>
</evidence>
<dbReference type="GO" id="GO:0004106">
    <property type="term" value="F:chorismate mutase activity"/>
    <property type="evidence" value="ECO:0007669"/>
    <property type="project" value="UniProtKB-EC"/>
</dbReference>
<feature type="domain" description="Chorismate mutase" evidence="4">
    <location>
        <begin position="1"/>
        <end position="88"/>
    </location>
</feature>
<reference evidence="5 6" key="2">
    <citation type="submission" date="2015-01" db="EMBL/GenBank/DDBJ databases">
        <title>Complete genome sequence of Pyrinomonas methylaliphatogenes type strain K22T.</title>
        <authorList>
            <person name="Lee K.C.Y."/>
            <person name="Power J.F."/>
            <person name="Dunfield P.F."/>
            <person name="Morgan X.C."/>
            <person name="Huttenhower C."/>
            <person name="Stott M.B."/>
        </authorList>
    </citation>
    <scope>NUCLEOTIDE SEQUENCE [LARGE SCALE GENOMIC DNA]</scope>
    <source>
        <strain evidence="5 6">K22</strain>
    </source>
</reference>
<dbReference type="EMBL" id="CBXV010000005">
    <property type="protein sequence ID" value="CDM65583.1"/>
    <property type="molecule type" value="Genomic_DNA"/>
</dbReference>
<evidence type="ECO:0000313" key="5">
    <source>
        <dbReference type="EMBL" id="CDM65583.1"/>
    </source>
</evidence>
<evidence type="ECO:0000259" key="4">
    <source>
        <dbReference type="PROSITE" id="PS51168"/>
    </source>
</evidence>
<dbReference type="InterPro" id="IPR036979">
    <property type="entry name" value="CM_dom_sf"/>
</dbReference>
<dbReference type="Pfam" id="PF01817">
    <property type="entry name" value="CM_2"/>
    <property type="match status" value="1"/>
</dbReference>
<dbReference type="STRING" id="454194.PYK22_01588"/>
<keyword evidence="3" id="KW-0175">Coiled coil</keyword>
<evidence type="ECO:0000256" key="2">
    <source>
        <dbReference type="ARBA" id="ARBA00023235"/>
    </source>
</evidence>
<dbReference type="InterPro" id="IPR002701">
    <property type="entry name" value="CM_II_prokaryot"/>
</dbReference>
<name>A0A0B6WWE9_9BACT</name>
<dbReference type="RefSeq" id="WP_041975940.1">
    <property type="nucleotide sequence ID" value="NZ_CBXV010000005.1"/>
</dbReference>
<dbReference type="Proteomes" id="UP000031518">
    <property type="component" value="Unassembled WGS sequence"/>
</dbReference>
<gene>
    <name evidence="5" type="ORF">PYK22_01588</name>
</gene>
<dbReference type="AlphaFoldDB" id="A0A0B6WWE9"/>
<accession>A0A0B6WWE9</accession>
<dbReference type="PANTHER" id="PTHR38041:SF1">
    <property type="entry name" value="CHORISMATE MUTASE"/>
    <property type="match status" value="1"/>
</dbReference>
<keyword evidence="6" id="KW-1185">Reference proteome</keyword>
<dbReference type="EC" id="5.4.99.5" evidence="1"/>
<dbReference type="PROSITE" id="PS51168">
    <property type="entry name" value="CHORISMATE_MUT_2"/>
    <property type="match status" value="1"/>
</dbReference>
<organism evidence="5 6">
    <name type="scientific">Pyrinomonas methylaliphatogenes</name>
    <dbReference type="NCBI Taxonomy" id="454194"/>
    <lineage>
        <taxon>Bacteria</taxon>
        <taxon>Pseudomonadati</taxon>
        <taxon>Acidobacteriota</taxon>
        <taxon>Blastocatellia</taxon>
        <taxon>Blastocatellales</taxon>
        <taxon>Pyrinomonadaceae</taxon>
        <taxon>Pyrinomonas</taxon>
    </lineage>
</organism>
<evidence type="ECO:0000313" key="6">
    <source>
        <dbReference type="Proteomes" id="UP000031518"/>
    </source>
</evidence>